<reference evidence="1 2" key="1">
    <citation type="journal article" date="2024" name="Ann. Entomol. Soc. Am.">
        <title>Genomic analyses of the southern and eastern yellowjacket wasps (Hymenoptera: Vespidae) reveal evolutionary signatures of social life.</title>
        <authorList>
            <person name="Catto M.A."/>
            <person name="Caine P.B."/>
            <person name="Orr S.E."/>
            <person name="Hunt B.G."/>
            <person name="Goodisman M.A.D."/>
        </authorList>
    </citation>
    <scope>NUCLEOTIDE SEQUENCE [LARGE SCALE GENOMIC DNA]</scope>
    <source>
        <strain evidence="1">233</strain>
        <tissue evidence="1">Head and thorax</tissue>
    </source>
</reference>
<comment type="caution">
    <text evidence="1">The sequence shown here is derived from an EMBL/GenBank/DDBJ whole genome shotgun (WGS) entry which is preliminary data.</text>
</comment>
<proteinExistence type="predicted"/>
<dbReference type="Proteomes" id="UP001607302">
    <property type="component" value="Unassembled WGS sequence"/>
</dbReference>
<dbReference type="AlphaFoldDB" id="A0ABD2BGA3"/>
<name>A0ABD2BGA3_VESSQ</name>
<sequence>MCIKRRELPKQAKSTKDKTRRFSTFLEYLRQLLIIIKLKSASILPIEWQENTLSYPKTTDGQYKFFQHS</sequence>
<evidence type="ECO:0000313" key="1">
    <source>
        <dbReference type="EMBL" id="KAL2731779.1"/>
    </source>
</evidence>
<keyword evidence="2" id="KW-1185">Reference proteome</keyword>
<accession>A0ABD2BGA3</accession>
<organism evidence="1 2">
    <name type="scientific">Vespula squamosa</name>
    <name type="common">Southern yellow jacket</name>
    <name type="synonym">Wasp</name>
    <dbReference type="NCBI Taxonomy" id="30214"/>
    <lineage>
        <taxon>Eukaryota</taxon>
        <taxon>Metazoa</taxon>
        <taxon>Ecdysozoa</taxon>
        <taxon>Arthropoda</taxon>
        <taxon>Hexapoda</taxon>
        <taxon>Insecta</taxon>
        <taxon>Pterygota</taxon>
        <taxon>Neoptera</taxon>
        <taxon>Endopterygota</taxon>
        <taxon>Hymenoptera</taxon>
        <taxon>Apocrita</taxon>
        <taxon>Aculeata</taxon>
        <taxon>Vespoidea</taxon>
        <taxon>Vespidae</taxon>
        <taxon>Vespinae</taxon>
        <taxon>Vespula</taxon>
    </lineage>
</organism>
<dbReference type="EMBL" id="JAUDFV010000102">
    <property type="protein sequence ID" value="KAL2731779.1"/>
    <property type="molecule type" value="Genomic_DNA"/>
</dbReference>
<gene>
    <name evidence="1" type="ORF">V1478_004467</name>
</gene>
<evidence type="ECO:0000313" key="2">
    <source>
        <dbReference type="Proteomes" id="UP001607302"/>
    </source>
</evidence>
<protein>
    <submittedName>
        <fullName evidence="1">Uncharacterized protein</fullName>
    </submittedName>
</protein>